<dbReference type="Proteomes" id="UP000239352">
    <property type="component" value="Unassembled WGS sequence"/>
</dbReference>
<evidence type="ECO:0000313" key="3">
    <source>
        <dbReference type="EMBL" id="PRW63538.1"/>
    </source>
</evidence>
<evidence type="ECO:0000256" key="1">
    <source>
        <dbReference type="SAM" id="MobiDB-lite"/>
    </source>
</evidence>
<dbReference type="InterPro" id="IPR014710">
    <property type="entry name" value="RmlC-like_jellyroll"/>
</dbReference>
<feature type="compositionally biased region" description="Basic and acidic residues" evidence="1">
    <location>
        <begin position="1"/>
        <end position="15"/>
    </location>
</feature>
<dbReference type="InParanoid" id="A0A2T0GWP9"/>
<dbReference type="EMBL" id="PVSR01000013">
    <property type="protein sequence ID" value="PRW63538.1"/>
    <property type="molecule type" value="Genomic_DNA"/>
</dbReference>
<feature type="region of interest" description="Disordered" evidence="1">
    <location>
        <begin position="1"/>
        <end position="32"/>
    </location>
</feature>
<feature type="domain" description="Cupin type-2" evidence="2">
    <location>
        <begin position="48"/>
        <end position="114"/>
    </location>
</feature>
<dbReference type="SUPFAM" id="SSF51182">
    <property type="entry name" value="RmlC-like cupins"/>
    <property type="match status" value="1"/>
</dbReference>
<evidence type="ECO:0000259" key="2">
    <source>
        <dbReference type="Pfam" id="PF07883"/>
    </source>
</evidence>
<comment type="caution">
    <text evidence="3">The sequence shown here is derived from an EMBL/GenBank/DDBJ whole genome shotgun (WGS) entry which is preliminary data.</text>
</comment>
<dbReference type="InterPro" id="IPR013096">
    <property type="entry name" value="Cupin_2"/>
</dbReference>
<dbReference type="Pfam" id="PF07883">
    <property type="entry name" value="Cupin_2"/>
    <property type="match status" value="1"/>
</dbReference>
<sequence>MADHGRTHEAPREGSRTPPPGETLAMGTVPAEHGVPGIHGRDFVLRRLRFPAGTSTGWHYHPGCLYVIVEHGELLHCEPDGTTRCYRAGDAFVEPEGPDYVHCGTAVGPETVHLAALYLNPRGGELVVPAPPPPAWASDRD</sequence>
<protein>
    <submittedName>
        <fullName evidence="3">Cupin</fullName>
    </submittedName>
</protein>
<dbReference type="RefSeq" id="WP_106113688.1">
    <property type="nucleotide sequence ID" value="NZ_PVSR01000013.1"/>
</dbReference>
<name>A0A2T0GWP9_ACTMO</name>
<proteinExistence type="predicted"/>
<reference evidence="3 4" key="1">
    <citation type="submission" date="2018-03" db="EMBL/GenBank/DDBJ databases">
        <title>Actinopolyspora mortivallis from Sahara, screening for active biomolecules.</title>
        <authorList>
            <person name="Selama O."/>
            <person name="Wellington E.M.H."/>
            <person name="Hacene H."/>
        </authorList>
    </citation>
    <scope>NUCLEOTIDE SEQUENCE [LARGE SCALE GENOMIC DNA]</scope>
    <source>
        <strain evidence="3 4">M5A</strain>
    </source>
</reference>
<dbReference type="AlphaFoldDB" id="A0A2T0GWP9"/>
<dbReference type="InterPro" id="IPR011051">
    <property type="entry name" value="RmlC_Cupin_sf"/>
</dbReference>
<accession>A0A2T0GWP9</accession>
<gene>
    <name evidence="3" type="ORF">CEP50_10105</name>
</gene>
<organism evidence="3 4">
    <name type="scientific">Actinopolyspora mortivallis</name>
    <dbReference type="NCBI Taxonomy" id="33906"/>
    <lineage>
        <taxon>Bacteria</taxon>
        <taxon>Bacillati</taxon>
        <taxon>Actinomycetota</taxon>
        <taxon>Actinomycetes</taxon>
        <taxon>Actinopolysporales</taxon>
        <taxon>Actinopolysporaceae</taxon>
        <taxon>Actinopolyspora</taxon>
    </lineage>
</organism>
<dbReference type="Gene3D" id="2.60.120.10">
    <property type="entry name" value="Jelly Rolls"/>
    <property type="match status" value="1"/>
</dbReference>
<evidence type="ECO:0000313" key="4">
    <source>
        <dbReference type="Proteomes" id="UP000239352"/>
    </source>
</evidence>
<keyword evidence="4" id="KW-1185">Reference proteome</keyword>